<dbReference type="Gene3D" id="2.60.40.1730">
    <property type="entry name" value="tricorn interacting facor f3 domain"/>
    <property type="match status" value="1"/>
</dbReference>
<reference evidence="3 4" key="1">
    <citation type="submission" date="2018-04" db="EMBL/GenBank/DDBJ databases">
        <authorList>
            <person name="Zhang X."/>
            <person name="Yuan J."/>
            <person name="Li F."/>
            <person name="Xiang J."/>
        </authorList>
    </citation>
    <scope>NUCLEOTIDE SEQUENCE [LARGE SCALE GENOMIC DNA]</scope>
    <source>
        <tissue evidence="3">Muscle</tissue>
    </source>
</reference>
<evidence type="ECO:0000256" key="1">
    <source>
        <dbReference type="SAM" id="MobiDB-lite"/>
    </source>
</evidence>
<sequence length="438" mass="50163">MPVLLYCRRRSLSAHNHTSCNLSWGSCDCRRCCCSSSGRLQFIVILGEKISDFLLPFFSTNSHFLPLIPFSSSFSPRLPSPLLLLLICLISSSFFHYFFLLLFSFFFPSSHFILPPFPPPSSPFCFFLYFLVFSLPSPLLRLSFHLFFLLTPLPPSSLHPSLLPLPPSSLSSSPPPFPPLLFLHLHYPPSFPFPLLSLLSLPHSFFCLIQLQTETQPLCGVIGTSVQFRSSLRHPNPKPSTPQPSDVRSSSRLETEPEPLKYENFMASQAEVDLPTEFYLFGERRATVARRRPRWKLQLLDSRCRRRDKMHLLRVLQTDVPVSTREKTDLGIRLPGSVKPLHYLIKLQPFINGNFSIFGYMEVEMEVLEPTSNITLHMADIITKNDTIKVYAPGQEKGRGEGIKNHEYDHDRQFYIAHLKNELQKGKVRSFHGVPWLS</sequence>
<name>A0A3R7PMT9_PENVA</name>
<evidence type="ECO:0000313" key="3">
    <source>
        <dbReference type="EMBL" id="ROT77082.1"/>
    </source>
</evidence>
<keyword evidence="4" id="KW-1185">Reference proteome</keyword>
<evidence type="ECO:0000313" key="4">
    <source>
        <dbReference type="Proteomes" id="UP000283509"/>
    </source>
</evidence>
<keyword evidence="2" id="KW-0472">Membrane</keyword>
<comment type="caution">
    <text evidence="3">The sequence shown here is derived from an EMBL/GenBank/DDBJ whole genome shotgun (WGS) entry which is preliminary data.</text>
</comment>
<organism evidence="3 4">
    <name type="scientific">Penaeus vannamei</name>
    <name type="common">Whiteleg shrimp</name>
    <name type="synonym">Litopenaeus vannamei</name>
    <dbReference type="NCBI Taxonomy" id="6689"/>
    <lineage>
        <taxon>Eukaryota</taxon>
        <taxon>Metazoa</taxon>
        <taxon>Ecdysozoa</taxon>
        <taxon>Arthropoda</taxon>
        <taxon>Crustacea</taxon>
        <taxon>Multicrustacea</taxon>
        <taxon>Malacostraca</taxon>
        <taxon>Eumalacostraca</taxon>
        <taxon>Eucarida</taxon>
        <taxon>Decapoda</taxon>
        <taxon>Dendrobranchiata</taxon>
        <taxon>Penaeoidea</taxon>
        <taxon>Penaeidae</taxon>
        <taxon>Penaeus</taxon>
    </lineage>
</organism>
<accession>A0A3R7PMT9</accession>
<feature type="region of interest" description="Disordered" evidence="1">
    <location>
        <begin position="231"/>
        <end position="254"/>
    </location>
</feature>
<protein>
    <submittedName>
        <fullName evidence="3">Uncharacterized protein</fullName>
    </submittedName>
</protein>
<keyword evidence="2" id="KW-1133">Transmembrane helix</keyword>
<feature type="transmembrane region" description="Helical" evidence="2">
    <location>
        <begin position="82"/>
        <end position="106"/>
    </location>
</feature>
<dbReference type="EMBL" id="QCYY01001567">
    <property type="protein sequence ID" value="ROT77082.1"/>
    <property type="molecule type" value="Genomic_DNA"/>
</dbReference>
<dbReference type="OrthoDB" id="510539at2759"/>
<dbReference type="InterPro" id="IPR042097">
    <property type="entry name" value="Aminopeptidase_N-like_N_sf"/>
</dbReference>
<dbReference type="Proteomes" id="UP000283509">
    <property type="component" value="Unassembled WGS sequence"/>
</dbReference>
<dbReference type="AlphaFoldDB" id="A0A3R7PMT9"/>
<reference evidence="3 4" key="2">
    <citation type="submission" date="2019-01" db="EMBL/GenBank/DDBJ databases">
        <title>The decoding of complex shrimp genome reveals the adaptation for benthos swimmer, frequently molting mechanism and breeding impact on genome.</title>
        <authorList>
            <person name="Sun Y."/>
            <person name="Gao Y."/>
            <person name="Yu Y."/>
        </authorList>
    </citation>
    <scope>NUCLEOTIDE SEQUENCE [LARGE SCALE GENOMIC DNA]</scope>
    <source>
        <tissue evidence="3">Muscle</tissue>
    </source>
</reference>
<proteinExistence type="predicted"/>
<evidence type="ECO:0000256" key="2">
    <source>
        <dbReference type="SAM" id="Phobius"/>
    </source>
</evidence>
<keyword evidence="2" id="KW-0812">Transmembrane</keyword>
<gene>
    <name evidence="3" type="ORF">C7M84_004244</name>
</gene>